<evidence type="ECO:0000256" key="1">
    <source>
        <dbReference type="SAM" id="Coils"/>
    </source>
</evidence>
<comment type="caution">
    <text evidence="2">The sequence shown here is derived from an EMBL/GenBank/DDBJ whole genome shotgun (WGS) entry which is preliminary data.</text>
</comment>
<keyword evidence="3" id="KW-1185">Reference proteome</keyword>
<name>A0AAD7ZV12_DIPPU</name>
<proteinExistence type="predicted"/>
<evidence type="ECO:0000313" key="3">
    <source>
        <dbReference type="Proteomes" id="UP001233999"/>
    </source>
</evidence>
<reference evidence="2" key="2">
    <citation type="submission" date="2023-05" db="EMBL/GenBank/DDBJ databases">
        <authorList>
            <person name="Fouks B."/>
        </authorList>
    </citation>
    <scope>NUCLEOTIDE SEQUENCE</scope>
    <source>
        <strain evidence="2">Stay&amp;Tobe</strain>
        <tissue evidence="2">Testes</tissue>
    </source>
</reference>
<dbReference type="EMBL" id="JASPKZ010006452">
    <property type="protein sequence ID" value="KAJ9587319.1"/>
    <property type="molecule type" value="Genomic_DNA"/>
</dbReference>
<feature type="coiled-coil region" evidence="1">
    <location>
        <begin position="2"/>
        <end position="65"/>
    </location>
</feature>
<keyword evidence="1" id="KW-0175">Coiled coil</keyword>
<dbReference type="AlphaFoldDB" id="A0AAD7ZV12"/>
<gene>
    <name evidence="2" type="ORF">L9F63_019146</name>
</gene>
<protein>
    <submittedName>
        <fullName evidence="2">Uncharacterized protein</fullName>
    </submittedName>
</protein>
<accession>A0AAD7ZV12</accession>
<dbReference type="Proteomes" id="UP001233999">
    <property type="component" value="Unassembled WGS sequence"/>
</dbReference>
<reference evidence="2" key="1">
    <citation type="journal article" date="2023" name="IScience">
        <title>Live-bearing cockroach genome reveals convergent evolutionary mechanisms linked to viviparity in insects and beyond.</title>
        <authorList>
            <person name="Fouks B."/>
            <person name="Harrison M.C."/>
            <person name="Mikhailova A.A."/>
            <person name="Marchal E."/>
            <person name="English S."/>
            <person name="Carruthers M."/>
            <person name="Jennings E.C."/>
            <person name="Chiamaka E.L."/>
            <person name="Frigard R.A."/>
            <person name="Pippel M."/>
            <person name="Attardo G.M."/>
            <person name="Benoit J.B."/>
            <person name="Bornberg-Bauer E."/>
            <person name="Tobe S.S."/>
        </authorList>
    </citation>
    <scope>NUCLEOTIDE SEQUENCE</scope>
    <source>
        <strain evidence="2">Stay&amp;Tobe</strain>
    </source>
</reference>
<organism evidence="2 3">
    <name type="scientific">Diploptera punctata</name>
    <name type="common">Pacific beetle cockroach</name>
    <dbReference type="NCBI Taxonomy" id="6984"/>
    <lineage>
        <taxon>Eukaryota</taxon>
        <taxon>Metazoa</taxon>
        <taxon>Ecdysozoa</taxon>
        <taxon>Arthropoda</taxon>
        <taxon>Hexapoda</taxon>
        <taxon>Insecta</taxon>
        <taxon>Pterygota</taxon>
        <taxon>Neoptera</taxon>
        <taxon>Polyneoptera</taxon>
        <taxon>Dictyoptera</taxon>
        <taxon>Blattodea</taxon>
        <taxon>Blaberoidea</taxon>
        <taxon>Blaberidae</taxon>
        <taxon>Diplopterinae</taxon>
        <taxon>Diploptera</taxon>
    </lineage>
</organism>
<evidence type="ECO:0000313" key="2">
    <source>
        <dbReference type="EMBL" id="KAJ9587319.1"/>
    </source>
</evidence>
<feature type="non-terminal residue" evidence="2">
    <location>
        <position position="1"/>
    </location>
</feature>
<sequence length="146" mass="17078">QNQRLQTELANNEVQHSSLEAQLRLARWPAERTGTGIITNNDEELQSSQRERMELRGKLDLLQIRFASWRQKNTTWRKPMLRQQLIAVRVMNDKYKKEEKRNQNCRTTHPRRRCYYQTYPAGHTFGGRQGWGGCGGMSSSSLNALE</sequence>